<accession>A0A0C9ZGU1</accession>
<reference evidence="8 9" key="1">
    <citation type="submission" date="2014-04" db="EMBL/GenBank/DDBJ databases">
        <authorList>
            <consortium name="DOE Joint Genome Institute"/>
            <person name="Kuo A."/>
            <person name="Kohler A."/>
            <person name="Costa M.D."/>
            <person name="Nagy L.G."/>
            <person name="Floudas D."/>
            <person name="Copeland A."/>
            <person name="Barry K.W."/>
            <person name="Cichocki N."/>
            <person name="Veneault-Fourrey C."/>
            <person name="LaButti K."/>
            <person name="Lindquist E.A."/>
            <person name="Lipzen A."/>
            <person name="Lundell T."/>
            <person name="Morin E."/>
            <person name="Murat C."/>
            <person name="Sun H."/>
            <person name="Tunlid A."/>
            <person name="Henrissat B."/>
            <person name="Grigoriev I.V."/>
            <person name="Hibbett D.S."/>
            <person name="Martin F."/>
            <person name="Nordberg H.P."/>
            <person name="Cantor M.N."/>
            <person name="Hua S.X."/>
        </authorList>
    </citation>
    <scope>NUCLEOTIDE SEQUENCE [LARGE SCALE GENOMIC DNA]</scope>
    <source>
        <strain evidence="8 9">441</strain>
    </source>
</reference>
<keyword evidence="9" id="KW-1185">Reference proteome</keyword>
<dbReference type="AlphaFoldDB" id="A0A0C9ZGU1"/>
<dbReference type="InterPro" id="IPR006677">
    <property type="entry name" value="tRNA_intron_Endonuc_cat-like"/>
</dbReference>
<sequence>MSLVQPNTRPKASQKAPGRRNENNRIYANPLPIIFADEPEHPSVLHKALGLLPGISLTRVLNPHCEGVFDATTRSVWVTDMKHVMTLWQRGFFGKGDLSRSEPSWLARQVNARKQARTGLTSEEVTAKRRAERKQFKLDRARAMAAAAAEAEAAFKEEGRVISTVYAADGTRIIPSAATWKPSQPPQDPVRTPSPAESEDEDDTDVPIENVEHLQLTLSEAFFLLWSLDCLSVTHPETGNALSLTQIWCAFQNAHVPSPSPSPNLDPPERRFDNPFLVNYVAYHHYRSLGWVVKNGIKFCVDYLLYKRGPVFSHAEFAIIVCPVYEDPADQESSPFKLQNASPFSWSWLSTLNRVNAQVQKTLIMSYVTIPARSRVSDAVLSSPACFNHYSVREVIVRRFIPARMRD</sequence>
<reference evidence="9" key="2">
    <citation type="submission" date="2015-01" db="EMBL/GenBank/DDBJ databases">
        <title>Evolutionary Origins and Diversification of the Mycorrhizal Mutualists.</title>
        <authorList>
            <consortium name="DOE Joint Genome Institute"/>
            <consortium name="Mycorrhizal Genomics Consortium"/>
            <person name="Kohler A."/>
            <person name="Kuo A."/>
            <person name="Nagy L.G."/>
            <person name="Floudas D."/>
            <person name="Copeland A."/>
            <person name="Barry K.W."/>
            <person name="Cichocki N."/>
            <person name="Veneault-Fourrey C."/>
            <person name="LaButti K."/>
            <person name="Lindquist E.A."/>
            <person name="Lipzen A."/>
            <person name="Lundell T."/>
            <person name="Morin E."/>
            <person name="Murat C."/>
            <person name="Riley R."/>
            <person name="Ohm R."/>
            <person name="Sun H."/>
            <person name="Tunlid A."/>
            <person name="Henrissat B."/>
            <person name="Grigoriev I.V."/>
            <person name="Hibbett D.S."/>
            <person name="Martin F."/>
        </authorList>
    </citation>
    <scope>NUCLEOTIDE SEQUENCE [LARGE SCALE GENOMIC DNA]</scope>
    <source>
        <strain evidence="9">441</strain>
    </source>
</reference>
<keyword evidence="3 4" id="KW-0456">Lyase</keyword>
<feature type="region of interest" description="Disordered" evidence="6">
    <location>
        <begin position="1"/>
        <end position="24"/>
    </location>
</feature>
<keyword evidence="2 4" id="KW-0819">tRNA processing</keyword>
<dbReference type="GO" id="GO:0003676">
    <property type="term" value="F:nucleic acid binding"/>
    <property type="evidence" value="ECO:0007669"/>
    <property type="project" value="InterPro"/>
</dbReference>
<evidence type="ECO:0000313" key="9">
    <source>
        <dbReference type="Proteomes" id="UP000054018"/>
    </source>
</evidence>
<proteinExistence type="inferred from homology"/>
<dbReference type="Proteomes" id="UP000054018">
    <property type="component" value="Unassembled WGS sequence"/>
</dbReference>
<dbReference type="HOGENOM" id="CLU_012847_2_0_1"/>
<dbReference type="GO" id="GO:0000379">
    <property type="term" value="P:tRNA-type intron splice site recognition and cleavage"/>
    <property type="evidence" value="ECO:0007669"/>
    <property type="project" value="TreeGrafter"/>
</dbReference>
<evidence type="ECO:0000256" key="5">
    <source>
        <dbReference type="PIRSR" id="PIRSR011789-1"/>
    </source>
</evidence>
<dbReference type="GO" id="GO:0005737">
    <property type="term" value="C:cytoplasm"/>
    <property type="evidence" value="ECO:0007669"/>
    <property type="project" value="TreeGrafter"/>
</dbReference>
<feature type="active site" evidence="5">
    <location>
        <position position="306"/>
    </location>
</feature>
<dbReference type="EMBL" id="KN833788">
    <property type="protein sequence ID" value="KIK19198.1"/>
    <property type="molecule type" value="Genomic_DNA"/>
</dbReference>
<evidence type="ECO:0000256" key="6">
    <source>
        <dbReference type="SAM" id="MobiDB-lite"/>
    </source>
</evidence>
<feature type="domain" description="tRNA intron endonuclease catalytic" evidence="7">
    <location>
        <begin position="276"/>
        <end position="368"/>
    </location>
</feature>
<comment type="similarity">
    <text evidence="1 4">Belongs to the tRNA-intron endonuclease family.</text>
</comment>
<dbReference type="FunFam" id="3.40.1350.10:FF:000007">
    <property type="entry name" value="tRNA-splicing endonuclease subunit Sen2"/>
    <property type="match status" value="1"/>
</dbReference>
<dbReference type="Pfam" id="PF01974">
    <property type="entry name" value="tRNA_int_endo"/>
    <property type="match status" value="1"/>
</dbReference>
<comment type="function">
    <text evidence="4">Constitutes one of the two catalytic subunit of the tRNA-splicing endonuclease complex, a complex responsible for identification and cleavage of the splice sites in pre-tRNA. It cleaves pre-tRNA at the 5'- and 3'-splice sites to release the intron. The products are an intron and two tRNA half-molecules bearing 2',3'-cyclic phosphate and 5'-OH termini. There are no conserved sequences at the splice sites, but the intron is invariably located at the same site in the gene, placing the splice sites an invariant distance from the constant structural features of the tRNA body.</text>
</comment>
<dbReference type="CDD" id="cd22363">
    <property type="entry name" value="tRNA-intron_lyase_C"/>
    <property type="match status" value="1"/>
</dbReference>
<dbReference type="PANTHER" id="PTHR21227:SF0">
    <property type="entry name" value="TRNA-SPLICING ENDONUCLEASE SUBUNIT SEN2"/>
    <property type="match status" value="1"/>
</dbReference>
<evidence type="ECO:0000256" key="4">
    <source>
        <dbReference type="PIRNR" id="PIRNR011789"/>
    </source>
</evidence>
<dbReference type="Gene3D" id="3.40.1350.10">
    <property type="match status" value="1"/>
</dbReference>
<dbReference type="GO" id="GO:0000214">
    <property type="term" value="C:tRNA-intron endonuclease complex"/>
    <property type="evidence" value="ECO:0007669"/>
    <property type="project" value="UniProtKB-UniRule"/>
</dbReference>
<feature type="active site" evidence="5">
    <location>
        <position position="361"/>
    </location>
</feature>
<name>A0A0C9ZGU1_9AGAM</name>
<dbReference type="PANTHER" id="PTHR21227">
    <property type="entry name" value="TRNA-SPLICING ENDONUCLEASE SUBUNIT SEN2"/>
    <property type="match status" value="1"/>
</dbReference>
<feature type="region of interest" description="Disordered" evidence="6">
    <location>
        <begin position="176"/>
        <end position="205"/>
    </location>
</feature>
<dbReference type="PIRSF" id="PIRSF011789">
    <property type="entry name" value="tRNA_splic_SEN2"/>
    <property type="match status" value="1"/>
</dbReference>
<dbReference type="InterPro" id="IPR006676">
    <property type="entry name" value="tRNA_splic"/>
</dbReference>
<dbReference type="STRING" id="765257.A0A0C9ZGU1"/>
<dbReference type="InterPro" id="IPR011856">
    <property type="entry name" value="tRNA_endonuc-like_dom_sf"/>
</dbReference>
<dbReference type="SUPFAM" id="SSF53032">
    <property type="entry name" value="tRNA-intron endonuclease catalytic domain-like"/>
    <property type="match status" value="1"/>
</dbReference>
<protein>
    <recommendedName>
        <fullName evidence="4">tRNA-splicing endonuclease subunit Sen2</fullName>
        <ecNumber evidence="4">4.6.1.16</ecNumber>
    </recommendedName>
</protein>
<dbReference type="InterPro" id="IPR036167">
    <property type="entry name" value="tRNA_intron_Endo_cat-like_sf"/>
</dbReference>
<feature type="active site" evidence="5">
    <location>
        <position position="314"/>
    </location>
</feature>
<evidence type="ECO:0000259" key="7">
    <source>
        <dbReference type="Pfam" id="PF01974"/>
    </source>
</evidence>
<dbReference type="GO" id="GO:0000213">
    <property type="term" value="F:tRNA-intron lyase activity"/>
    <property type="evidence" value="ECO:0007669"/>
    <property type="project" value="UniProtKB-UniRule"/>
</dbReference>
<gene>
    <name evidence="8" type="ORF">PISMIDRAFT_108018</name>
</gene>
<evidence type="ECO:0000256" key="2">
    <source>
        <dbReference type="ARBA" id="ARBA00022694"/>
    </source>
</evidence>
<dbReference type="EC" id="4.6.1.16" evidence="4"/>
<evidence type="ECO:0000256" key="3">
    <source>
        <dbReference type="ARBA" id="ARBA00023239"/>
    </source>
</evidence>
<evidence type="ECO:0000256" key="1">
    <source>
        <dbReference type="ARBA" id="ARBA00008078"/>
    </source>
</evidence>
<dbReference type="InterPro" id="IPR016589">
    <property type="entry name" value="tRNA_splic_SEN2"/>
</dbReference>
<organism evidence="8 9">
    <name type="scientific">Pisolithus microcarpus 441</name>
    <dbReference type="NCBI Taxonomy" id="765257"/>
    <lineage>
        <taxon>Eukaryota</taxon>
        <taxon>Fungi</taxon>
        <taxon>Dikarya</taxon>
        <taxon>Basidiomycota</taxon>
        <taxon>Agaricomycotina</taxon>
        <taxon>Agaricomycetes</taxon>
        <taxon>Agaricomycetidae</taxon>
        <taxon>Boletales</taxon>
        <taxon>Sclerodermatineae</taxon>
        <taxon>Pisolithaceae</taxon>
        <taxon>Pisolithus</taxon>
    </lineage>
</organism>
<evidence type="ECO:0000313" key="8">
    <source>
        <dbReference type="EMBL" id="KIK19198.1"/>
    </source>
</evidence>
<feature type="compositionally biased region" description="Polar residues" evidence="6">
    <location>
        <begin position="1"/>
        <end position="11"/>
    </location>
</feature>
<dbReference type="OrthoDB" id="10249562at2759"/>